<dbReference type="Proteomes" id="UP001154329">
    <property type="component" value="Chromosome 3"/>
</dbReference>
<sequence length="149" mass="16924">MMETVGTCTRRRYYYRHHCLLVLRLERRPTTMRSSSSSVLPVTPCNRNRPNILFTIFSSENVWPESSRYYYLILRITNLQCSGAGAHVRVHNTNAADNTVLSLINDVGRRPAVISSGASAAAGRKSETRRRRIPNTFGKTVIIIWLVTI</sequence>
<keyword evidence="2" id="KW-1185">Reference proteome</keyword>
<dbReference type="EMBL" id="OU899036">
    <property type="protein sequence ID" value="CAH1733292.1"/>
    <property type="molecule type" value="Genomic_DNA"/>
</dbReference>
<reference evidence="1" key="1">
    <citation type="submission" date="2022-02" db="EMBL/GenBank/DDBJ databases">
        <authorList>
            <person name="King R."/>
        </authorList>
    </citation>
    <scope>NUCLEOTIDE SEQUENCE</scope>
</reference>
<proteinExistence type="predicted"/>
<dbReference type="AlphaFoldDB" id="A0A9P0JB17"/>
<evidence type="ECO:0000313" key="1">
    <source>
        <dbReference type="EMBL" id="CAH1733292.1"/>
    </source>
</evidence>
<protein>
    <submittedName>
        <fullName evidence="1">Uncharacterized protein</fullName>
    </submittedName>
</protein>
<evidence type="ECO:0000313" key="2">
    <source>
        <dbReference type="Proteomes" id="UP001154329"/>
    </source>
</evidence>
<accession>A0A9P0JB17</accession>
<name>A0A9P0JB17_APHGO</name>
<gene>
    <name evidence="1" type="ORF">APHIGO_LOCUS9623</name>
</gene>
<reference evidence="1" key="2">
    <citation type="submission" date="2022-10" db="EMBL/GenBank/DDBJ databases">
        <authorList>
            <consortium name="ENA_rothamsted_submissions"/>
            <consortium name="culmorum"/>
            <person name="King R."/>
        </authorList>
    </citation>
    <scope>NUCLEOTIDE SEQUENCE</scope>
</reference>
<organism evidence="1 2">
    <name type="scientific">Aphis gossypii</name>
    <name type="common">Cotton aphid</name>
    <dbReference type="NCBI Taxonomy" id="80765"/>
    <lineage>
        <taxon>Eukaryota</taxon>
        <taxon>Metazoa</taxon>
        <taxon>Ecdysozoa</taxon>
        <taxon>Arthropoda</taxon>
        <taxon>Hexapoda</taxon>
        <taxon>Insecta</taxon>
        <taxon>Pterygota</taxon>
        <taxon>Neoptera</taxon>
        <taxon>Paraneoptera</taxon>
        <taxon>Hemiptera</taxon>
        <taxon>Sternorrhyncha</taxon>
        <taxon>Aphidomorpha</taxon>
        <taxon>Aphidoidea</taxon>
        <taxon>Aphididae</taxon>
        <taxon>Aphidini</taxon>
        <taxon>Aphis</taxon>
        <taxon>Aphis</taxon>
    </lineage>
</organism>